<reference evidence="1" key="2">
    <citation type="journal article" date="2024" name="Plant">
        <title>Genomic evolution and insights into agronomic trait innovations of Sesamum species.</title>
        <authorList>
            <person name="Miao H."/>
            <person name="Wang L."/>
            <person name="Qu L."/>
            <person name="Liu H."/>
            <person name="Sun Y."/>
            <person name="Le M."/>
            <person name="Wang Q."/>
            <person name="Wei S."/>
            <person name="Zheng Y."/>
            <person name="Lin W."/>
            <person name="Duan Y."/>
            <person name="Cao H."/>
            <person name="Xiong S."/>
            <person name="Wang X."/>
            <person name="Wei L."/>
            <person name="Li C."/>
            <person name="Ma Q."/>
            <person name="Ju M."/>
            <person name="Zhao R."/>
            <person name="Li G."/>
            <person name="Mu C."/>
            <person name="Tian Q."/>
            <person name="Mei H."/>
            <person name="Zhang T."/>
            <person name="Gao T."/>
            <person name="Zhang H."/>
        </authorList>
    </citation>
    <scope>NUCLEOTIDE SEQUENCE</scope>
    <source>
        <strain evidence="1">G01</strain>
    </source>
</reference>
<evidence type="ECO:0008006" key="2">
    <source>
        <dbReference type="Google" id="ProtNLM"/>
    </source>
</evidence>
<accession>A0AAW2M841</accession>
<sequence>MDHRMLTRMRKCFELLDKYVQFVGEKDVIQVVTDSASANVLADIFKLPNLKKTYERGVMINAYMYNRSPLLDFMRDFTENKEMDRPAKIRCATAFLTLKRFHVQKGNLRKSRYAREA</sequence>
<comment type="caution">
    <text evidence="1">The sequence shown here is derived from an EMBL/GenBank/DDBJ whole genome shotgun (WGS) entry which is preliminary data.</text>
</comment>
<dbReference type="AlphaFoldDB" id="A0AAW2M841"/>
<protein>
    <recommendedName>
        <fullName evidence="2">DUF659 domain-containing protein</fullName>
    </recommendedName>
</protein>
<reference evidence="1" key="1">
    <citation type="submission" date="2020-06" db="EMBL/GenBank/DDBJ databases">
        <authorList>
            <person name="Li T."/>
            <person name="Hu X."/>
            <person name="Zhang T."/>
            <person name="Song X."/>
            <person name="Zhang H."/>
            <person name="Dai N."/>
            <person name="Sheng W."/>
            <person name="Hou X."/>
            <person name="Wei L."/>
        </authorList>
    </citation>
    <scope>NUCLEOTIDE SEQUENCE</scope>
    <source>
        <strain evidence="1">G01</strain>
        <tissue evidence="1">Leaf</tissue>
    </source>
</reference>
<gene>
    <name evidence="1" type="ORF">Sangu_1747500</name>
</gene>
<evidence type="ECO:0000313" key="1">
    <source>
        <dbReference type="EMBL" id="KAL0326695.1"/>
    </source>
</evidence>
<proteinExistence type="predicted"/>
<dbReference type="EMBL" id="JACGWK010000011">
    <property type="protein sequence ID" value="KAL0326695.1"/>
    <property type="molecule type" value="Genomic_DNA"/>
</dbReference>
<name>A0AAW2M841_9LAMI</name>
<organism evidence="1">
    <name type="scientific">Sesamum angustifolium</name>
    <dbReference type="NCBI Taxonomy" id="2727405"/>
    <lineage>
        <taxon>Eukaryota</taxon>
        <taxon>Viridiplantae</taxon>
        <taxon>Streptophyta</taxon>
        <taxon>Embryophyta</taxon>
        <taxon>Tracheophyta</taxon>
        <taxon>Spermatophyta</taxon>
        <taxon>Magnoliopsida</taxon>
        <taxon>eudicotyledons</taxon>
        <taxon>Gunneridae</taxon>
        <taxon>Pentapetalae</taxon>
        <taxon>asterids</taxon>
        <taxon>lamiids</taxon>
        <taxon>Lamiales</taxon>
        <taxon>Pedaliaceae</taxon>
        <taxon>Sesamum</taxon>
    </lineage>
</organism>